<keyword evidence="2" id="KW-1185">Reference proteome</keyword>
<evidence type="ECO:0000313" key="1">
    <source>
        <dbReference type="EMBL" id="SDI02768.1"/>
    </source>
</evidence>
<dbReference type="SUPFAM" id="SSF48452">
    <property type="entry name" value="TPR-like"/>
    <property type="match status" value="1"/>
</dbReference>
<dbReference type="Proteomes" id="UP000243588">
    <property type="component" value="Unassembled WGS sequence"/>
</dbReference>
<dbReference type="STRING" id="702745.SAMN05421818_1473"/>
<dbReference type="RefSeq" id="WP_090410532.1">
    <property type="nucleotide sequence ID" value="NZ_FNDQ01000047.1"/>
</dbReference>
<sequence>MKFILIITSTFFSITNGCVSDKGVKDISYTEFTRVNVQQKDSLLFDIQNKIDLEFEKAFVNKNTEKLDQIISKLEQINSPISNYWQAYAKYNKGIYYIANNNKEQSEKLIDESIENLEQTSKSSESYALLGTLQSFSIQFKSPMKAGVIGNKAKNNFKKAIELESKNLRAYLGLASLDYYTPEKYGGKKETESLIIKALEQPNQPIKNPILPSWGRNMAYEIIIKYFIEKGDKEKAKEYYKIAIEKFPNDYQLNRLFKKII</sequence>
<dbReference type="Gene3D" id="1.25.40.10">
    <property type="entry name" value="Tetratricopeptide repeat domain"/>
    <property type="match status" value="1"/>
</dbReference>
<reference evidence="2" key="1">
    <citation type="submission" date="2016-10" db="EMBL/GenBank/DDBJ databases">
        <authorList>
            <person name="Varghese N."/>
            <person name="Submissions S."/>
        </authorList>
    </citation>
    <scope>NUCLEOTIDE SEQUENCE [LARGE SCALE GENOMIC DNA]</scope>
    <source>
        <strain evidence="2">DSM 23313</strain>
    </source>
</reference>
<accession>A0A1G8H7Y4</accession>
<evidence type="ECO:0000313" key="2">
    <source>
        <dbReference type="Proteomes" id="UP000243588"/>
    </source>
</evidence>
<gene>
    <name evidence="1" type="ORF">SAMN05421818_1473</name>
</gene>
<protein>
    <recommendedName>
        <fullName evidence="3">Tetratricopeptide repeat-containing protein</fullName>
    </recommendedName>
</protein>
<name>A0A1G8H7Y4_9FLAO</name>
<evidence type="ECO:0008006" key="3">
    <source>
        <dbReference type="Google" id="ProtNLM"/>
    </source>
</evidence>
<proteinExistence type="predicted"/>
<organism evidence="1 2">
    <name type="scientific">Myroides phaeus</name>
    <dbReference type="NCBI Taxonomy" id="702745"/>
    <lineage>
        <taxon>Bacteria</taxon>
        <taxon>Pseudomonadati</taxon>
        <taxon>Bacteroidota</taxon>
        <taxon>Flavobacteriia</taxon>
        <taxon>Flavobacteriales</taxon>
        <taxon>Flavobacteriaceae</taxon>
        <taxon>Myroides</taxon>
    </lineage>
</organism>
<dbReference type="InterPro" id="IPR011990">
    <property type="entry name" value="TPR-like_helical_dom_sf"/>
</dbReference>
<dbReference type="EMBL" id="FNDQ01000047">
    <property type="protein sequence ID" value="SDI02768.1"/>
    <property type="molecule type" value="Genomic_DNA"/>
</dbReference>
<dbReference type="AlphaFoldDB" id="A0A1G8H7Y4"/>